<evidence type="ECO:0000256" key="2">
    <source>
        <dbReference type="ARBA" id="ARBA00022692"/>
    </source>
</evidence>
<dbReference type="PaxDb" id="5691-EAN79239"/>
<feature type="transmembrane region" description="Helical" evidence="6">
    <location>
        <begin position="104"/>
        <end position="132"/>
    </location>
</feature>
<evidence type="ECO:0000313" key="7">
    <source>
        <dbReference type="EMBL" id="EAN79239.1"/>
    </source>
</evidence>
<feature type="transmembrane region" description="Helical" evidence="6">
    <location>
        <begin position="488"/>
        <end position="507"/>
    </location>
</feature>
<proteinExistence type="predicted"/>
<accession>Q386P2</accession>
<dbReference type="GO" id="GO:0005741">
    <property type="term" value="C:mitochondrial outer membrane"/>
    <property type="evidence" value="ECO:0000318"/>
    <property type="project" value="GO_Central"/>
</dbReference>
<dbReference type="GeneID" id="3664188"/>
<dbReference type="OrthoDB" id="413313at2759"/>
<gene>
    <name evidence="7" type="ORF">Tb11.02.0280</name>
</gene>
<dbReference type="Proteomes" id="UP000008524">
    <property type="component" value="Chromosome 11"/>
</dbReference>
<protein>
    <recommendedName>
        <fullName evidence="9">ATP synthase regulation protein NCA2</fullName>
    </recommendedName>
</protein>
<dbReference type="InParanoid" id="Q386P2"/>
<keyword evidence="3 6" id="KW-1133">Transmembrane helix</keyword>
<dbReference type="Pfam" id="PF08637">
    <property type="entry name" value="NCA2"/>
    <property type="match status" value="1"/>
</dbReference>
<dbReference type="PANTHER" id="PTHR28234:SF1">
    <property type="entry name" value="NUCLEAR CONTROL OF ATPASE PROTEIN 2"/>
    <property type="match status" value="1"/>
</dbReference>
<evidence type="ECO:0000256" key="6">
    <source>
        <dbReference type="SAM" id="Phobius"/>
    </source>
</evidence>
<dbReference type="RefSeq" id="XP_828351.1">
    <property type="nucleotide sequence ID" value="XM_823258.1"/>
</dbReference>
<keyword evidence="2 6" id="KW-0812">Transmembrane</keyword>
<reference evidence="7 8" key="1">
    <citation type="journal article" date="2005" name="Science">
        <title>Comparative genomics of trypanosomatid parasitic protozoa.</title>
        <authorList>
            <person name="El-Sayed N.M."/>
            <person name="Myler P.J."/>
            <person name="Blandin G."/>
            <person name="Berriman M."/>
            <person name="Crabtree J."/>
            <person name="Aggarwal G."/>
            <person name="Caler E."/>
            <person name="Renauld H."/>
            <person name="Worthey E.A."/>
            <person name="Hertz-Fowler C."/>
            <person name="Ghedin E."/>
            <person name="Peacock C."/>
            <person name="Bartholomeu D.C."/>
            <person name="Haas B.J."/>
            <person name="Tran A.N."/>
            <person name="Wortman J.R."/>
            <person name="Alsmark U.C."/>
            <person name="Angiuoli S."/>
            <person name="Anupama A."/>
            <person name="Badger J."/>
            <person name="Bringaud F."/>
            <person name="Cadag E."/>
            <person name="Carlton J.M."/>
            <person name="Cerqueira G.C."/>
            <person name="Creasy T."/>
            <person name="Delcher A.L."/>
            <person name="Djikeng A."/>
            <person name="Embley T.M."/>
            <person name="Hauser C."/>
            <person name="Ivens A.C."/>
            <person name="Kummerfeld S.K."/>
            <person name="Pereira-Leal J.B."/>
            <person name="Nilsson D."/>
            <person name="Peterson J."/>
            <person name="Salzberg S.L."/>
            <person name="Shallom J."/>
            <person name="Silva J.C."/>
            <person name="Sundaram J."/>
            <person name="Westenberger S."/>
            <person name="White O."/>
            <person name="Melville S.E."/>
            <person name="Donelson J.E."/>
            <person name="Andersson B."/>
            <person name="Stuart K.D."/>
            <person name="Hall N."/>
        </authorList>
    </citation>
    <scope>NUCLEOTIDE SEQUENCE [LARGE SCALE GENOMIC DNA]</scope>
    <source>
        <strain evidence="7 8">927/4 GUTat10.1</strain>
    </source>
</reference>
<dbReference type="STRING" id="185431.Q386P2"/>
<evidence type="ECO:0000256" key="3">
    <source>
        <dbReference type="ARBA" id="ARBA00022989"/>
    </source>
</evidence>
<keyword evidence="5 6" id="KW-0472">Membrane</keyword>
<sequence>MEVAYGSTCHMIVQCMCSFPPSFFLFFFFLFLHSFQRFLFYATVTSRHLCLLLFLGLLVCAFIRPSLPSFFSFSVRMCVCVCVFGGGGGKAYEHVTQLSLFYELALFFFFFSDLYFSFSFSLSFVLSLYLFFSSSSVSCDMFCEDGSQLGWSFTVTDLLARKRRNFPSSFATALASRSREALLHISRNPTVTKLLTERPGILSELEAPAKQLRSLEDLVLLLRELNTSPVGDRLRFLNGASPTLVEVFGEENVKDPQAIAERELIAWLQLSVWVRYCTVIVMQRLVALHECISAYAQYWVWAEKHSARASFHLSLSGWQWLRQQCYGILYTGWGRYMLQIALMANTHGAFLHRMMRSVVCGIGTLHNILDRANSSIAAVGNDDSWFPVLTDAQHEEARQRVLSRVRTAVTRAVWQLKGSLHVLVPPEDVSGGSARDPQSFPEGGATSLHEVLNLFYVTAYSLQLNVSKLEEGADKGHMPPRGRRWRPVAFFIFVVIPSVAWLAAGGARKLLQVCSSARATLRWMVSNYVVWPLQEVRRSLLGSRPGVLERRRALEEEMKSVANIISDYCKDCSPDMSDANHLEQLHRDTLQSLRMGVMTDDEGYLTINRDFESAIKRPIRSVLFGNLPRLILVQLACKQLEVNRVINVTGEILEENDLNFRVMAMIPVITFLGGILQLSLQNRRVKRRPVILHLKLCWWAVHHLVTFPEMGEISGANCEHPHHNYRDHYVKDVQLKLPEFRRDESPVSTNLEEVSLVNPSRYYHSTYLSDYDQGMLLLLTHHMRRIAMEYYPRYHHLKQYLEDLDRLESVWSTRQQRLSTLDRMWHAFHFLSQHALAG</sequence>
<dbReference type="KEGG" id="tbr:Tb11.02.0280"/>
<dbReference type="PANTHER" id="PTHR28234">
    <property type="entry name" value="NUCLEAR CONTROL OF ATPASE PROTEIN 2"/>
    <property type="match status" value="1"/>
</dbReference>
<dbReference type="InterPro" id="IPR013946">
    <property type="entry name" value="NCA2-like"/>
</dbReference>
<dbReference type="EMBL" id="CH464491">
    <property type="protein sequence ID" value="EAN79239.1"/>
    <property type="molecule type" value="Genomic_DNA"/>
</dbReference>
<dbReference type="eggNOG" id="ENOG502RAF6">
    <property type="taxonomic scope" value="Eukaryota"/>
</dbReference>
<dbReference type="GO" id="GO:0005739">
    <property type="term" value="C:mitochondrion"/>
    <property type="evidence" value="ECO:0000314"/>
    <property type="project" value="GeneDB"/>
</dbReference>
<evidence type="ECO:0000256" key="5">
    <source>
        <dbReference type="ARBA" id="ARBA00023136"/>
    </source>
</evidence>
<name>Q386P2_TRYB2</name>
<organism evidence="7 8">
    <name type="scientific">Trypanosoma brucei brucei (strain 927/4 GUTat10.1)</name>
    <dbReference type="NCBI Taxonomy" id="185431"/>
    <lineage>
        <taxon>Eukaryota</taxon>
        <taxon>Discoba</taxon>
        <taxon>Euglenozoa</taxon>
        <taxon>Kinetoplastea</taxon>
        <taxon>Metakinetoplastina</taxon>
        <taxon>Trypanosomatida</taxon>
        <taxon>Trypanosomatidae</taxon>
        <taxon>Trypanosoma</taxon>
    </lineage>
</organism>
<evidence type="ECO:0008006" key="9">
    <source>
        <dbReference type="Google" id="ProtNLM"/>
    </source>
</evidence>
<comment type="subcellular location">
    <subcellularLocation>
        <location evidence="1">Mitochondrion membrane</location>
        <topology evidence="1">Multi-pass membrane protein</topology>
    </subcellularLocation>
</comment>
<evidence type="ECO:0000256" key="1">
    <source>
        <dbReference type="ARBA" id="ARBA00004225"/>
    </source>
</evidence>
<feature type="transmembrane region" description="Helical" evidence="6">
    <location>
        <begin position="38"/>
        <end position="63"/>
    </location>
</feature>
<reference evidence="7 8" key="2">
    <citation type="journal article" date="2005" name="Science">
        <title>The genome of the African trypanosome Trypanosoma brucei.</title>
        <authorList>
            <person name="Berriman M."/>
            <person name="Ghedin E."/>
            <person name="Hertz-Fowler C."/>
            <person name="Blandin G."/>
            <person name="Renauld H."/>
            <person name="Bartholomeu D.C."/>
            <person name="Lennard N.J."/>
            <person name="Caler E."/>
            <person name="Hamlin N.E."/>
            <person name="Haas B."/>
            <person name="Bohme U."/>
            <person name="Hannick L."/>
            <person name="Aslett M.A."/>
            <person name="Shallom J."/>
            <person name="Marcello L."/>
            <person name="Hou L."/>
            <person name="Wickstead B."/>
            <person name="Alsmark U.C."/>
            <person name="Arrowsmith C."/>
            <person name="Atkin R.J."/>
            <person name="Barron A.J."/>
            <person name="Bringaud F."/>
            <person name="Brooks K."/>
            <person name="Carrington M."/>
            <person name="Cherevach I."/>
            <person name="Chillingworth T.J."/>
            <person name="Churcher C."/>
            <person name="Clark L.N."/>
            <person name="Corton C.H."/>
            <person name="Cronin A."/>
            <person name="Davies R.M."/>
            <person name="Doggett J."/>
            <person name="Djikeng A."/>
            <person name="Feldblyum T."/>
            <person name="Field M.C."/>
            <person name="Fraser A."/>
            <person name="Goodhead I."/>
            <person name="Hance Z."/>
            <person name="Harper D."/>
            <person name="Harris B.R."/>
            <person name="Hauser H."/>
            <person name="Hostetler J."/>
            <person name="Ivens A."/>
            <person name="Jagels K."/>
            <person name="Johnson D."/>
            <person name="Johnson J."/>
            <person name="Jones K."/>
            <person name="Kerhornou A.X."/>
            <person name="Koo H."/>
            <person name="Larke N."/>
            <person name="Landfear S."/>
            <person name="Larkin C."/>
            <person name="Leech V."/>
            <person name="Line A."/>
            <person name="Lord A."/>
            <person name="Macleod A."/>
            <person name="Mooney P.J."/>
            <person name="Moule S."/>
            <person name="Martin D.M."/>
            <person name="Morgan G.W."/>
            <person name="Mungall K."/>
            <person name="Norbertczak H."/>
            <person name="Ormond D."/>
            <person name="Pai G."/>
            <person name="Peacock C.S."/>
            <person name="Peterson J."/>
            <person name="Quail M.A."/>
            <person name="Rabbinowitsch E."/>
            <person name="Rajandream M.A."/>
            <person name="Reitter C."/>
            <person name="Salzberg S.L."/>
            <person name="Sanders M."/>
            <person name="Schobel S."/>
            <person name="Sharp S."/>
            <person name="Simmonds M."/>
            <person name="Simpson A.J."/>
            <person name="Tallon L."/>
            <person name="Turner C.M."/>
            <person name="Tait A."/>
            <person name="Tivey A.R."/>
            <person name="Van Aken S."/>
            <person name="Walker D."/>
            <person name="Wanless D."/>
            <person name="Wang S."/>
            <person name="White B."/>
            <person name="White O."/>
            <person name="Whitehead S."/>
            <person name="Woodward J."/>
            <person name="Wortman J."/>
            <person name="Adams M.D."/>
            <person name="Embley T.M."/>
            <person name="Gull K."/>
            <person name="Ullu E."/>
            <person name="Barry J.D."/>
            <person name="Fairlamb A.H."/>
            <person name="Opperdoes F."/>
            <person name="Barrell B.G."/>
            <person name="Donelson J.E."/>
            <person name="Hall N."/>
            <person name="Fraser C.M."/>
            <person name="Melville S.E."/>
            <person name="El-Sayed N.M."/>
        </authorList>
    </citation>
    <scope>NUCLEOTIDE SEQUENCE [LARGE SCALE GENOMIC DNA]</scope>
    <source>
        <strain evidence="7 8">927/4 GUTat10.1</strain>
    </source>
</reference>
<dbReference type="AlphaFoldDB" id="Q386P2"/>
<feature type="transmembrane region" description="Helical" evidence="6">
    <location>
        <begin position="12"/>
        <end position="32"/>
    </location>
</feature>
<keyword evidence="8" id="KW-1185">Reference proteome</keyword>
<evidence type="ECO:0000256" key="4">
    <source>
        <dbReference type="ARBA" id="ARBA00023128"/>
    </source>
</evidence>
<evidence type="ECO:0000313" key="8">
    <source>
        <dbReference type="Proteomes" id="UP000008524"/>
    </source>
</evidence>
<keyword evidence="4" id="KW-0496">Mitochondrion</keyword>